<sequence length="177" mass="20340">MEEERFQASSSSSSPPQTSTFQIKVSEGSHGRFSLGCYTARIRGDTSGDRETNAVYIPGKSYFLGNYLPQWPPENPFEQFCLVNELEMQEIDKDWIHLYLELAVATADGYDRKEPKDFDDLHIGLYAKNATFYIRFKDLFRARLGQNDKVDRVAIIRRRYDEDTGAFSLEGQILSSQ</sequence>
<dbReference type="Pfam" id="PF04776">
    <property type="entry name" value="protein_MS5"/>
    <property type="match status" value="1"/>
</dbReference>
<proteinExistence type="predicted"/>
<evidence type="ECO:0000313" key="2">
    <source>
        <dbReference type="EMBL" id="ESQ44557.1"/>
    </source>
</evidence>
<dbReference type="Gramene" id="ESQ44557">
    <property type="protein sequence ID" value="ESQ44557"/>
    <property type="gene ID" value="EUTSA_v10003412mg"/>
</dbReference>
<protein>
    <submittedName>
        <fullName evidence="2">Uncharacterized protein</fullName>
    </submittedName>
</protein>
<feature type="region of interest" description="Disordered" evidence="1">
    <location>
        <begin position="1"/>
        <end position="23"/>
    </location>
</feature>
<organism evidence="2 3">
    <name type="scientific">Eutrema salsugineum</name>
    <name type="common">Saltwater cress</name>
    <name type="synonym">Sisymbrium salsugineum</name>
    <dbReference type="NCBI Taxonomy" id="72664"/>
    <lineage>
        <taxon>Eukaryota</taxon>
        <taxon>Viridiplantae</taxon>
        <taxon>Streptophyta</taxon>
        <taxon>Embryophyta</taxon>
        <taxon>Tracheophyta</taxon>
        <taxon>Spermatophyta</taxon>
        <taxon>Magnoliopsida</taxon>
        <taxon>eudicotyledons</taxon>
        <taxon>Gunneridae</taxon>
        <taxon>Pentapetalae</taxon>
        <taxon>rosids</taxon>
        <taxon>malvids</taxon>
        <taxon>Brassicales</taxon>
        <taxon>Brassicaceae</taxon>
        <taxon>Eutremeae</taxon>
        <taxon>Eutrema</taxon>
    </lineage>
</organism>
<name>V4LQ26_EUTSA</name>
<dbReference type="EMBL" id="KI517441">
    <property type="protein sequence ID" value="ESQ44557.1"/>
    <property type="molecule type" value="Genomic_DNA"/>
</dbReference>
<dbReference type="Proteomes" id="UP000030689">
    <property type="component" value="Unassembled WGS sequence"/>
</dbReference>
<dbReference type="KEGG" id="eus:EUTSA_v10003412mg"/>
<reference evidence="2 3" key="1">
    <citation type="journal article" date="2013" name="Front. Plant Sci.">
        <title>The Reference Genome of the Halophytic Plant Eutrema salsugineum.</title>
        <authorList>
            <person name="Yang R."/>
            <person name="Jarvis D.E."/>
            <person name="Chen H."/>
            <person name="Beilstein M.A."/>
            <person name="Grimwood J."/>
            <person name="Jenkins J."/>
            <person name="Shu S."/>
            <person name="Prochnik S."/>
            <person name="Xin M."/>
            <person name="Ma C."/>
            <person name="Schmutz J."/>
            <person name="Wing R.A."/>
            <person name="Mitchell-Olds T."/>
            <person name="Schumaker K.S."/>
            <person name="Wang X."/>
        </authorList>
    </citation>
    <scope>NUCLEOTIDE SEQUENCE [LARGE SCALE GENOMIC DNA]</scope>
</reference>
<evidence type="ECO:0000313" key="3">
    <source>
        <dbReference type="Proteomes" id="UP000030689"/>
    </source>
</evidence>
<dbReference type="AlphaFoldDB" id="V4LQ26"/>
<accession>V4LQ26</accession>
<keyword evidence="3" id="KW-1185">Reference proteome</keyword>
<feature type="non-terminal residue" evidence="2">
    <location>
        <position position="177"/>
    </location>
</feature>
<evidence type="ECO:0000256" key="1">
    <source>
        <dbReference type="SAM" id="MobiDB-lite"/>
    </source>
</evidence>
<gene>
    <name evidence="2" type="ORF">EUTSA_v10003412mg</name>
</gene>
<dbReference type="InterPro" id="IPR006462">
    <property type="entry name" value="MS5"/>
</dbReference>